<dbReference type="Proteomes" id="UP001152562">
    <property type="component" value="Unassembled WGS sequence"/>
</dbReference>
<dbReference type="AlphaFoldDB" id="A0A9P0TD53"/>
<evidence type="ECO:0000313" key="2">
    <source>
        <dbReference type="EMBL" id="CAH4029238.1"/>
    </source>
</evidence>
<organism evidence="2 3">
    <name type="scientific">Pieris brassicae</name>
    <name type="common">White butterfly</name>
    <name type="synonym">Large white butterfly</name>
    <dbReference type="NCBI Taxonomy" id="7116"/>
    <lineage>
        <taxon>Eukaryota</taxon>
        <taxon>Metazoa</taxon>
        <taxon>Ecdysozoa</taxon>
        <taxon>Arthropoda</taxon>
        <taxon>Hexapoda</taxon>
        <taxon>Insecta</taxon>
        <taxon>Pterygota</taxon>
        <taxon>Neoptera</taxon>
        <taxon>Endopterygota</taxon>
        <taxon>Lepidoptera</taxon>
        <taxon>Glossata</taxon>
        <taxon>Ditrysia</taxon>
        <taxon>Papilionoidea</taxon>
        <taxon>Pieridae</taxon>
        <taxon>Pierinae</taxon>
        <taxon>Pieris</taxon>
    </lineage>
</organism>
<gene>
    <name evidence="2" type="ORF">PIBRA_LOCUS6012</name>
</gene>
<keyword evidence="3" id="KW-1185">Reference proteome</keyword>
<accession>A0A9P0TD53</accession>
<dbReference type="EMBL" id="CALOZG010000008">
    <property type="protein sequence ID" value="CAH4029238.1"/>
    <property type="molecule type" value="Genomic_DNA"/>
</dbReference>
<evidence type="ECO:0000256" key="1">
    <source>
        <dbReference type="SAM" id="MobiDB-lite"/>
    </source>
</evidence>
<proteinExistence type="predicted"/>
<comment type="caution">
    <text evidence="2">The sequence shown here is derived from an EMBL/GenBank/DDBJ whole genome shotgun (WGS) entry which is preliminary data.</text>
</comment>
<feature type="region of interest" description="Disordered" evidence="1">
    <location>
        <begin position="1"/>
        <end position="21"/>
    </location>
</feature>
<sequence length="77" mass="8652">MYLSGTRNGLARRPIDDKEPEHAEIGRDWTKHYRIGSKFNAICCLCLAAERGRALAVVMRWAASRSDLPPDAIRPAE</sequence>
<reference evidence="2" key="1">
    <citation type="submission" date="2022-05" db="EMBL/GenBank/DDBJ databases">
        <authorList>
            <person name="Okamura Y."/>
        </authorList>
    </citation>
    <scope>NUCLEOTIDE SEQUENCE</scope>
</reference>
<name>A0A9P0TD53_PIEBR</name>
<protein>
    <submittedName>
        <fullName evidence="2">Uncharacterized protein</fullName>
    </submittedName>
</protein>
<evidence type="ECO:0000313" key="3">
    <source>
        <dbReference type="Proteomes" id="UP001152562"/>
    </source>
</evidence>